<dbReference type="EMBL" id="HE573026">
    <property type="protein sequence ID" value="CCC51867.1"/>
    <property type="molecule type" value="Genomic_DNA"/>
</dbReference>
<accession>G0U7K9</accession>
<reference evidence="3" key="1">
    <citation type="journal article" date="2012" name="Proc. Natl. Acad. Sci. U.S.A.">
        <title>Antigenic diversity is generated by distinct evolutionary mechanisms in African trypanosome species.</title>
        <authorList>
            <person name="Jackson A.P."/>
            <person name="Berry A."/>
            <person name="Aslett M."/>
            <person name="Allison H.C."/>
            <person name="Burton P."/>
            <person name="Vavrova-Anderson J."/>
            <person name="Brown R."/>
            <person name="Browne H."/>
            <person name="Corton N."/>
            <person name="Hauser H."/>
            <person name="Gamble J."/>
            <person name="Gilderthorp R."/>
            <person name="Marcello L."/>
            <person name="McQuillan J."/>
            <person name="Otto T.D."/>
            <person name="Quail M.A."/>
            <person name="Sanders M.J."/>
            <person name="van Tonder A."/>
            <person name="Ginger M.L."/>
            <person name="Field M.C."/>
            <person name="Barry J.D."/>
            <person name="Hertz-Fowler C."/>
            <person name="Berriman M."/>
        </authorList>
    </citation>
    <scope>NUCLEOTIDE SEQUENCE</scope>
    <source>
        <strain evidence="3">Y486</strain>
    </source>
</reference>
<dbReference type="CDD" id="cd16364">
    <property type="entry name" value="T3SC_I-like"/>
    <property type="match status" value="1"/>
</dbReference>
<feature type="region of interest" description="Disordered" evidence="1">
    <location>
        <begin position="167"/>
        <end position="194"/>
    </location>
</feature>
<protein>
    <recommendedName>
        <fullName evidence="2">Ubiquitin-like domain-containing protein</fullName>
    </recommendedName>
</protein>
<dbReference type="InterPro" id="IPR010261">
    <property type="entry name" value="Tir_chaperone"/>
</dbReference>
<name>G0U7K9_TRYVY</name>
<dbReference type="Gene3D" id="3.30.1460.10">
    <property type="match status" value="1"/>
</dbReference>
<evidence type="ECO:0000256" key="1">
    <source>
        <dbReference type="SAM" id="MobiDB-lite"/>
    </source>
</evidence>
<dbReference type="GO" id="GO:0030254">
    <property type="term" value="P:protein secretion by the type III secretion system"/>
    <property type="evidence" value="ECO:0007669"/>
    <property type="project" value="InterPro"/>
</dbReference>
<evidence type="ECO:0000259" key="2">
    <source>
        <dbReference type="PROSITE" id="PS50053"/>
    </source>
</evidence>
<evidence type="ECO:0000313" key="3">
    <source>
        <dbReference type="EMBL" id="CCC51867.1"/>
    </source>
</evidence>
<sequence>MEADDKQAFYVQCADGRKFKMVIRGDLEKLSVGKIRRYLKSYGVKDDLRLIFNGMVLDDKELGADFGLHNNAVLQLEDPVPERAAEDSREVEVVQPSKQQRKVAAQGKRTSLSDPHVESRSSATRGPVAQEDTTVQSHHADPESSLAARSVTCNSSGLKSARLASVKSNDGSGFAGTGPVGSGSRTISPTLRDENRQLRAEVEILRRELAELQEQQHSVGNTRQKDPELMDILQNAKANLQELSEELGVPLQFDMNLTCAVGREESQTVLVTFDYHTERLYVYATLLTELPSNMEVRVKLYEVLLEGSLLGREVCGGGIGLSLRDSVVLLSTTIPLRCCTSSALKETMPIFIETLQRWRSLINELLS</sequence>
<proteinExistence type="predicted"/>
<dbReference type="CDD" id="cd17039">
    <property type="entry name" value="Ubl_ubiquitin_like"/>
    <property type="match status" value="1"/>
</dbReference>
<dbReference type="AlphaFoldDB" id="G0U7K9"/>
<dbReference type="SUPFAM" id="SSF69635">
    <property type="entry name" value="Type III secretory system chaperone-like"/>
    <property type="match status" value="1"/>
</dbReference>
<feature type="region of interest" description="Disordered" evidence="1">
    <location>
        <begin position="81"/>
        <end position="148"/>
    </location>
</feature>
<feature type="compositionally biased region" description="Basic and acidic residues" evidence="1">
    <location>
        <begin position="81"/>
        <end position="92"/>
    </location>
</feature>
<dbReference type="VEuPathDB" id="TriTrypDB:TvY486_1009120"/>
<dbReference type="InterPro" id="IPR000626">
    <property type="entry name" value="Ubiquitin-like_dom"/>
</dbReference>
<feature type="domain" description="Ubiquitin-like" evidence="2">
    <location>
        <begin position="46"/>
        <end position="76"/>
    </location>
</feature>
<dbReference type="PROSITE" id="PS50053">
    <property type="entry name" value="UBIQUITIN_2"/>
    <property type="match status" value="1"/>
</dbReference>
<gene>
    <name evidence="3" type="ORF">TVY486_1009120</name>
</gene>
<dbReference type="Pfam" id="PF05932">
    <property type="entry name" value="CesT"/>
    <property type="match status" value="1"/>
</dbReference>
<organism evidence="3">
    <name type="scientific">Trypanosoma vivax (strain Y486)</name>
    <dbReference type="NCBI Taxonomy" id="1055687"/>
    <lineage>
        <taxon>Eukaryota</taxon>
        <taxon>Discoba</taxon>
        <taxon>Euglenozoa</taxon>
        <taxon>Kinetoplastea</taxon>
        <taxon>Metakinetoplastina</taxon>
        <taxon>Trypanosomatida</taxon>
        <taxon>Trypanosomatidae</taxon>
        <taxon>Trypanosoma</taxon>
        <taxon>Duttonella</taxon>
    </lineage>
</organism>